<feature type="region of interest" description="Disordered" evidence="1">
    <location>
        <begin position="1"/>
        <end position="31"/>
    </location>
</feature>
<dbReference type="RefSeq" id="WP_248086040.1">
    <property type="nucleotide sequence ID" value="NZ_JALNJA010000004.1"/>
</dbReference>
<evidence type="ECO:0000313" key="3">
    <source>
        <dbReference type="EMBL" id="MCX7468988.1"/>
    </source>
</evidence>
<comment type="caution">
    <text evidence="3">The sequence shown here is derived from an EMBL/GenBank/DDBJ whole genome shotgun (WGS) entry which is preliminary data.</text>
</comment>
<feature type="compositionally biased region" description="Polar residues" evidence="1">
    <location>
        <begin position="17"/>
        <end position="31"/>
    </location>
</feature>
<protein>
    <submittedName>
        <fullName evidence="3">Alpha/beta hydrolase</fullName>
    </submittedName>
</protein>
<feature type="domain" description="DUF1023" evidence="2">
    <location>
        <begin position="255"/>
        <end position="408"/>
    </location>
</feature>
<dbReference type="GO" id="GO:0016787">
    <property type="term" value="F:hydrolase activity"/>
    <property type="evidence" value="ECO:0007669"/>
    <property type="project" value="UniProtKB-KW"/>
</dbReference>
<proteinExistence type="predicted"/>
<accession>A0A9Q4CAB6</accession>
<sequence length="458" mass="48202">MTSDPVSGISRPVSAPPTGTSPVTSGATTVRDTVLTLPDSMTLHAAGTDLGRSGRAVAHACDTDRRQWTLSTHLGLHGSAFSAARRREEDTAVLRRTAAELITGTASVLLRVAEAQATLEAELDRILREAVVLGLSVRDGRFVARTEAGFTVADVLNDAVDAIKREGILLDRHCSRRLETFLSPGQFNEDRRRCVETLNDLYTPSPPGMPLPATGDLSAAELHRINMRDTSPELAALTGEFPGMVVLETGDRHLVAAFGDIDSASSVTTMVSGVTSATPGEVPGVLERGRELQRELGGAVIVWNGYEAPETLVDGAGGIPAELGAVAFRTFMHSLSERCGPGVVQSVVAHSYGSLLVGMAASGENGGLDADNIMFLGSPGTGAATVDDLRLRSPDGRIAASRGTWDPVGLLVSERWGWHGPDPADPAFGAEVVPSTGGHSGYFTEESVLGVLRDMQHR</sequence>
<organism evidence="3 4">
    <name type="scientific">Corynebacterium pygosceleis</name>
    <dbReference type="NCBI Taxonomy" id="2800406"/>
    <lineage>
        <taxon>Bacteria</taxon>
        <taxon>Bacillati</taxon>
        <taxon>Actinomycetota</taxon>
        <taxon>Actinomycetes</taxon>
        <taxon>Mycobacteriales</taxon>
        <taxon>Corynebacteriaceae</taxon>
        <taxon>Corynebacterium</taxon>
    </lineage>
</organism>
<dbReference type="Pfam" id="PF06259">
    <property type="entry name" value="Abhydrolase_8"/>
    <property type="match status" value="1"/>
</dbReference>
<evidence type="ECO:0000256" key="1">
    <source>
        <dbReference type="SAM" id="MobiDB-lite"/>
    </source>
</evidence>
<dbReference type="Proteomes" id="UP001071478">
    <property type="component" value="Unassembled WGS sequence"/>
</dbReference>
<dbReference type="InterPro" id="IPR010427">
    <property type="entry name" value="DUF1023"/>
</dbReference>
<evidence type="ECO:0000313" key="4">
    <source>
        <dbReference type="Proteomes" id="UP001071478"/>
    </source>
</evidence>
<name>A0A9Q4CAB6_9CORY</name>
<reference evidence="3" key="1">
    <citation type="submission" date="2022-11" db="EMBL/GenBank/DDBJ databases">
        <title>Corynebacterium sp. isolated from Penguins.</title>
        <authorList>
            <person name="Sedlar K."/>
            <person name="Svec P."/>
        </authorList>
    </citation>
    <scope>NUCLEOTIDE SEQUENCE</scope>
    <source>
        <strain evidence="3">P7374</strain>
    </source>
</reference>
<gene>
    <name evidence="3" type="ORF">OS129_08895</name>
</gene>
<dbReference type="EMBL" id="JAPMKU010000004">
    <property type="protein sequence ID" value="MCX7468988.1"/>
    <property type="molecule type" value="Genomic_DNA"/>
</dbReference>
<dbReference type="AlphaFoldDB" id="A0A9Q4CAB6"/>
<keyword evidence="3" id="KW-0378">Hydrolase</keyword>
<evidence type="ECO:0000259" key="2">
    <source>
        <dbReference type="Pfam" id="PF06259"/>
    </source>
</evidence>